<keyword evidence="10" id="KW-0732">Signal</keyword>
<evidence type="ECO:0000256" key="4">
    <source>
        <dbReference type="ARBA" id="ARBA00022692"/>
    </source>
</evidence>
<dbReference type="InterPro" id="IPR012621">
    <property type="entry name" value="Tom7"/>
</dbReference>
<evidence type="ECO:0000256" key="2">
    <source>
        <dbReference type="ARBA" id="ARBA00010917"/>
    </source>
</evidence>
<dbReference type="AlphaFoldDB" id="A0A292PWM7"/>
<evidence type="ECO:0000256" key="5">
    <source>
        <dbReference type="ARBA" id="ARBA00022787"/>
    </source>
</evidence>
<keyword evidence="3" id="KW-0813">Transport</keyword>
<evidence type="ECO:0000256" key="1">
    <source>
        <dbReference type="ARBA" id="ARBA00004572"/>
    </source>
</evidence>
<dbReference type="GO" id="GO:0030150">
    <property type="term" value="P:protein import into mitochondrial matrix"/>
    <property type="evidence" value="ECO:0007669"/>
    <property type="project" value="InterPro"/>
</dbReference>
<evidence type="ECO:0000256" key="7">
    <source>
        <dbReference type="ARBA" id="ARBA00022989"/>
    </source>
</evidence>
<evidence type="ECO:0000256" key="10">
    <source>
        <dbReference type="SAM" id="SignalP"/>
    </source>
</evidence>
<protein>
    <submittedName>
        <fullName evidence="11">Uncharacterized protein</fullName>
    </submittedName>
</protein>
<keyword evidence="8" id="KW-0496">Mitochondrion</keyword>
<comment type="similarity">
    <text evidence="2">Belongs to the Tom7 family.</text>
</comment>
<name>A0A292PWM7_9PEZI</name>
<dbReference type="GO" id="GO:0005742">
    <property type="term" value="C:mitochondrial outer membrane translocase complex"/>
    <property type="evidence" value="ECO:0007669"/>
    <property type="project" value="InterPro"/>
</dbReference>
<comment type="subcellular location">
    <subcellularLocation>
        <location evidence="1">Mitochondrion outer membrane</location>
        <topology evidence="1">Single-pass membrane protein</topology>
    </subcellularLocation>
</comment>
<evidence type="ECO:0000313" key="12">
    <source>
        <dbReference type="Proteomes" id="UP001412239"/>
    </source>
</evidence>
<evidence type="ECO:0000256" key="3">
    <source>
        <dbReference type="ARBA" id="ARBA00022448"/>
    </source>
</evidence>
<keyword evidence="12" id="KW-1185">Reference proteome</keyword>
<evidence type="ECO:0000256" key="6">
    <source>
        <dbReference type="ARBA" id="ARBA00022927"/>
    </source>
</evidence>
<dbReference type="Proteomes" id="UP001412239">
    <property type="component" value="Unassembled WGS sequence"/>
</dbReference>
<evidence type="ECO:0000256" key="8">
    <source>
        <dbReference type="ARBA" id="ARBA00023128"/>
    </source>
</evidence>
<organism evidence="11 12">
    <name type="scientific">Tuber aestivum</name>
    <name type="common">summer truffle</name>
    <dbReference type="NCBI Taxonomy" id="59557"/>
    <lineage>
        <taxon>Eukaryota</taxon>
        <taxon>Fungi</taxon>
        <taxon>Dikarya</taxon>
        <taxon>Ascomycota</taxon>
        <taxon>Pezizomycotina</taxon>
        <taxon>Pezizomycetes</taxon>
        <taxon>Pezizales</taxon>
        <taxon>Tuberaceae</taxon>
        <taxon>Tuber</taxon>
    </lineage>
</organism>
<accession>A0A292PWM7</accession>
<feature type="signal peptide" evidence="10">
    <location>
        <begin position="1"/>
        <end position="20"/>
    </location>
</feature>
<keyword evidence="5" id="KW-1000">Mitochondrion outer membrane</keyword>
<reference evidence="11" key="1">
    <citation type="submission" date="2015-10" db="EMBL/GenBank/DDBJ databases">
        <authorList>
            <person name="Regsiter A."/>
            <person name="william w."/>
        </authorList>
    </citation>
    <scope>NUCLEOTIDE SEQUENCE</scope>
    <source>
        <strain evidence="11">Montdore</strain>
    </source>
</reference>
<evidence type="ECO:0000313" key="11">
    <source>
        <dbReference type="EMBL" id="CUS11191.1"/>
    </source>
</evidence>
<evidence type="ECO:0000256" key="9">
    <source>
        <dbReference type="ARBA" id="ARBA00023136"/>
    </source>
</evidence>
<keyword evidence="4" id="KW-0812">Transmembrane</keyword>
<keyword evidence="7" id="KW-1133">Transmembrane helix</keyword>
<keyword evidence="9" id="KW-0472">Membrane</keyword>
<proteinExistence type="inferred from homology"/>
<dbReference type="EMBL" id="LN891028">
    <property type="protein sequence ID" value="CUS11191.1"/>
    <property type="molecule type" value="Genomic_DNA"/>
</dbReference>
<keyword evidence="6" id="KW-0653">Protein transport</keyword>
<feature type="chain" id="PRO_5012290617" evidence="10">
    <location>
        <begin position="21"/>
        <end position="146"/>
    </location>
</feature>
<gene>
    <name evidence="11" type="ORF">GSTUAT00004690001</name>
</gene>
<sequence length="146" mass="16724">MIQVFFVCFHLFSLSQHSSSSPHLNQKKTPIEPQSRLCFPQTSKTRPHRSIHHIMQLSEESKERISKVLEISRVALHYGYLPFVLYLGTGIADSGLCVWAYRLFMQHAETFFDPLDISSGGVTGCDTRNGWWEPAIMRVGMLRVLN</sequence>
<dbReference type="Pfam" id="PF08038">
    <property type="entry name" value="Tom7"/>
    <property type="match status" value="1"/>
</dbReference>